<organism evidence="1 2">
    <name type="scientific">Patiria miniata</name>
    <name type="common">Bat star</name>
    <name type="synonym">Asterina miniata</name>
    <dbReference type="NCBI Taxonomy" id="46514"/>
    <lineage>
        <taxon>Eukaryota</taxon>
        <taxon>Metazoa</taxon>
        <taxon>Echinodermata</taxon>
        <taxon>Eleutherozoa</taxon>
        <taxon>Asterozoa</taxon>
        <taxon>Asteroidea</taxon>
        <taxon>Valvatacea</taxon>
        <taxon>Valvatida</taxon>
        <taxon>Asterinidae</taxon>
        <taxon>Patiria</taxon>
    </lineage>
</organism>
<dbReference type="RefSeq" id="XP_038073040.1">
    <property type="nucleotide sequence ID" value="XM_038217112.1"/>
</dbReference>
<protein>
    <recommendedName>
        <fullName evidence="3">Peptidase aspartic putative domain-containing protein</fullName>
    </recommendedName>
</protein>
<dbReference type="Proteomes" id="UP000887568">
    <property type="component" value="Unplaced"/>
</dbReference>
<dbReference type="InterPro" id="IPR005312">
    <property type="entry name" value="DUF1759"/>
</dbReference>
<reference evidence="1" key="1">
    <citation type="submission" date="2022-11" db="UniProtKB">
        <authorList>
            <consortium name="EnsemblMetazoa"/>
        </authorList>
    </citation>
    <scope>IDENTIFICATION</scope>
</reference>
<dbReference type="EnsemblMetazoa" id="XM_038217112.1">
    <property type="protein sequence ID" value="XP_038073040.1"/>
    <property type="gene ID" value="LOC119741361"/>
</dbReference>
<sequence length="384" mass="43681">MVTDTGALTSFLQQQGESMKQQNQLMKMLVECHMRSSLPQRQIQPFSGNPLDYHAFVRAFEHTIESKNNNDKDKLYFLEQYTRGEAIAIVKSCMYGEDSADALAKAELLLKKKFGDKHRIIDNMVAKAVGWPDIKPEDKDELHRYSVFITELYNLAKDLSMEQEINHSQNIRMITAKLPYKLRDRWRRVVPVILRSRMTGMQTKIYAFLDSGSNAVFCADAVVTKLGEKGKAVNIQVQTLTDEKVVKGRVLSDLEIMDLKSQTVISLPEVYTQTQIPVVREDILTKDDLKEWQYLDRVELPNVDAEVGLLIGNNVPKAMEPLEIINSKDGGPFACRSVLGWQVYGSKRNQGQQRIISHKVTVKAKADIDDQLEKLLIMTSMRGS</sequence>
<dbReference type="PANTHER" id="PTHR47331:SF1">
    <property type="entry name" value="GAG-LIKE PROTEIN"/>
    <property type="match status" value="1"/>
</dbReference>
<evidence type="ECO:0000313" key="2">
    <source>
        <dbReference type="Proteomes" id="UP000887568"/>
    </source>
</evidence>
<keyword evidence="2" id="KW-1185">Reference proteome</keyword>
<dbReference type="Pfam" id="PF03564">
    <property type="entry name" value="DUF1759"/>
    <property type="match status" value="1"/>
</dbReference>
<dbReference type="PANTHER" id="PTHR47331">
    <property type="entry name" value="PHD-TYPE DOMAIN-CONTAINING PROTEIN"/>
    <property type="match status" value="1"/>
</dbReference>
<dbReference type="OrthoDB" id="6110594at2759"/>
<evidence type="ECO:0008006" key="3">
    <source>
        <dbReference type="Google" id="ProtNLM"/>
    </source>
</evidence>
<dbReference type="GeneID" id="119741361"/>
<proteinExistence type="predicted"/>
<dbReference type="AlphaFoldDB" id="A0A914BB23"/>
<name>A0A914BB23_PATMI</name>
<evidence type="ECO:0000313" key="1">
    <source>
        <dbReference type="EnsemblMetazoa" id="XP_038073040.1"/>
    </source>
</evidence>
<dbReference type="OMA" id="NAVFCAD"/>
<accession>A0A914BB23</accession>